<dbReference type="PANTHER" id="PTHR18968:SF13">
    <property type="entry name" value="ACETOLACTATE SYNTHASE CATALYTIC SUBUNIT, MITOCHONDRIAL"/>
    <property type="match status" value="1"/>
</dbReference>
<dbReference type="CDD" id="cd02015">
    <property type="entry name" value="TPP_AHAS"/>
    <property type="match status" value="1"/>
</dbReference>
<evidence type="ECO:0000256" key="7">
    <source>
        <dbReference type="ARBA" id="ARBA00022842"/>
    </source>
</evidence>
<gene>
    <name evidence="14" type="ORF">AC477_01750</name>
</gene>
<comment type="cofactor">
    <cofactor evidence="10">
        <name>Mg(2+)</name>
        <dbReference type="ChEBI" id="CHEBI:18420"/>
    </cofactor>
    <text evidence="10">Binds 1 Mg(2+) ion per subunit.</text>
</comment>
<evidence type="ECO:0000256" key="9">
    <source>
        <dbReference type="ARBA" id="ARBA00023304"/>
    </source>
</evidence>
<dbReference type="EMBL" id="LFWU01000035">
    <property type="protein sequence ID" value="KON33240.1"/>
    <property type="molecule type" value="Genomic_DNA"/>
</dbReference>
<name>A0A0M0BXX4_9ARCH</name>
<keyword evidence="5 10" id="KW-0808">Transferase</keyword>
<comment type="pathway">
    <text evidence="2 10">Amino-acid biosynthesis; L-valine biosynthesis; L-valine from pyruvate: step 1/4.</text>
</comment>
<dbReference type="NCBIfam" id="TIGR00118">
    <property type="entry name" value="acolac_lg"/>
    <property type="match status" value="1"/>
</dbReference>
<comment type="pathway">
    <text evidence="1 10">Amino-acid biosynthesis; L-isoleucine biosynthesis; L-isoleucine from 2-oxobutanoate: step 1/4.</text>
</comment>
<evidence type="ECO:0000256" key="8">
    <source>
        <dbReference type="ARBA" id="ARBA00023052"/>
    </source>
</evidence>
<dbReference type="InterPro" id="IPR011766">
    <property type="entry name" value="TPP_enzyme_TPP-bd"/>
</dbReference>
<evidence type="ECO:0000259" key="13">
    <source>
        <dbReference type="Pfam" id="PF02776"/>
    </source>
</evidence>
<proteinExistence type="inferred from homology"/>
<dbReference type="InterPro" id="IPR039368">
    <property type="entry name" value="AHAS_TPP"/>
</dbReference>
<dbReference type="InterPro" id="IPR000399">
    <property type="entry name" value="TPP-bd_CS"/>
</dbReference>
<accession>A0A0M0BXX4</accession>
<evidence type="ECO:0000256" key="4">
    <source>
        <dbReference type="ARBA" id="ARBA00022605"/>
    </source>
</evidence>
<reference evidence="14 15" key="1">
    <citation type="submission" date="2015-06" db="EMBL/GenBank/DDBJ databases">
        <title>New insights into the roles of widespread benthic archaea in carbon and nitrogen cycling.</title>
        <authorList>
            <person name="Lazar C.S."/>
            <person name="Baker B.J."/>
            <person name="Seitz K.W."/>
            <person name="Hyde A.S."/>
            <person name="Dick G.J."/>
            <person name="Hinrichs K.-U."/>
            <person name="Teske A.P."/>
        </authorList>
    </citation>
    <scope>NUCLEOTIDE SEQUENCE [LARGE SCALE GENOMIC DNA]</scope>
    <source>
        <strain evidence="14">SG8-32-1</strain>
    </source>
</reference>
<dbReference type="GO" id="GO:0009099">
    <property type="term" value="P:L-valine biosynthetic process"/>
    <property type="evidence" value="ECO:0007669"/>
    <property type="project" value="UniProtKB-UniPathway"/>
</dbReference>
<dbReference type="InterPro" id="IPR012001">
    <property type="entry name" value="Thiamin_PyroP_enz_TPP-bd_dom"/>
</dbReference>
<keyword evidence="6 10" id="KW-0479">Metal-binding</keyword>
<evidence type="ECO:0000256" key="6">
    <source>
        <dbReference type="ARBA" id="ARBA00022723"/>
    </source>
</evidence>
<evidence type="ECO:0000259" key="12">
    <source>
        <dbReference type="Pfam" id="PF02775"/>
    </source>
</evidence>
<dbReference type="Gene3D" id="3.40.50.970">
    <property type="match status" value="2"/>
</dbReference>
<dbReference type="CDD" id="cd07035">
    <property type="entry name" value="TPP_PYR_POX_like"/>
    <property type="match status" value="1"/>
</dbReference>
<dbReference type="Pfam" id="PF02775">
    <property type="entry name" value="TPP_enzyme_C"/>
    <property type="match status" value="1"/>
</dbReference>
<dbReference type="GO" id="GO:0044272">
    <property type="term" value="P:sulfur compound biosynthetic process"/>
    <property type="evidence" value="ECO:0007669"/>
    <property type="project" value="UniProtKB-ARBA"/>
</dbReference>
<dbReference type="PANTHER" id="PTHR18968">
    <property type="entry name" value="THIAMINE PYROPHOSPHATE ENZYMES"/>
    <property type="match status" value="1"/>
</dbReference>
<evidence type="ECO:0000256" key="10">
    <source>
        <dbReference type="RuleBase" id="RU003591"/>
    </source>
</evidence>
<comment type="catalytic activity">
    <reaction evidence="10">
        <text>2 pyruvate + H(+) = (2S)-2-acetolactate + CO2</text>
        <dbReference type="Rhea" id="RHEA:25249"/>
        <dbReference type="ChEBI" id="CHEBI:15361"/>
        <dbReference type="ChEBI" id="CHEBI:15378"/>
        <dbReference type="ChEBI" id="CHEBI:16526"/>
        <dbReference type="ChEBI" id="CHEBI:58476"/>
        <dbReference type="EC" id="2.2.1.6"/>
    </reaction>
</comment>
<organism evidence="14 15">
    <name type="scientific">miscellaneous Crenarchaeota group-1 archaeon SG8-32-1</name>
    <dbReference type="NCBI Taxonomy" id="1685124"/>
    <lineage>
        <taxon>Archaea</taxon>
        <taxon>Candidatus Bathyarchaeota</taxon>
        <taxon>MCG-1</taxon>
    </lineage>
</organism>
<feature type="domain" description="Thiamine pyrophosphate enzyme TPP-binding" evidence="12">
    <location>
        <begin position="395"/>
        <end position="542"/>
    </location>
</feature>
<dbReference type="Gene3D" id="3.40.50.1220">
    <property type="entry name" value="TPP-binding domain"/>
    <property type="match status" value="1"/>
</dbReference>
<dbReference type="GO" id="GO:0005948">
    <property type="term" value="C:acetolactate synthase complex"/>
    <property type="evidence" value="ECO:0007669"/>
    <property type="project" value="TreeGrafter"/>
</dbReference>
<protein>
    <recommendedName>
        <fullName evidence="10">Acetolactate synthase</fullName>
        <ecNumber evidence="10">2.2.1.6</ecNumber>
    </recommendedName>
</protein>
<dbReference type="SUPFAM" id="SSF52467">
    <property type="entry name" value="DHS-like NAD/FAD-binding domain"/>
    <property type="match status" value="1"/>
</dbReference>
<dbReference type="GO" id="GO:0050660">
    <property type="term" value="F:flavin adenine dinucleotide binding"/>
    <property type="evidence" value="ECO:0007669"/>
    <property type="project" value="InterPro"/>
</dbReference>
<dbReference type="Pfam" id="PF02776">
    <property type="entry name" value="TPP_enzyme_N"/>
    <property type="match status" value="1"/>
</dbReference>
<comment type="caution">
    <text evidence="14">The sequence shown here is derived from an EMBL/GenBank/DDBJ whole genome shotgun (WGS) entry which is preliminary data.</text>
</comment>
<dbReference type="SUPFAM" id="SSF52518">
    <property type="entry name" value="Thiamin diphosphate-binding fold (THDP-binding)"/>
    <property type="match status" value="2"/>
</dbReference>
<keyword evidence="4 10" id="KW-0028">Amino-acid biosynthesis</keyword>
<dbReference type="EC" id="2.2.1.6" evidence="10"/>
<dbReference type="UniPathway" id="UPA00049">
    <property type="reaction ID" value="UER00059"/>
</dbReference>
<dbReference type="GO" id="GO:0003984">
    <property type="term" value="F:acetolactate synthase activity"/>
    <property type="evidence" value="ECO:0007669"/>
    <property type="project" value="UniProtKB-EC"/>
</dbReference>
<comment type="cofactor">
    <cofactor evidence="10">
        <name>thiamine diphosphate</name>
        <dbReference type="ChEBI" id="CHEBI:58937"/>
    </cofactor>
    <text evidence="10">Binds 1 thiamine pyrophosphate per subunit.</text>
</comment>
<dbReference type="GO" id="GO:0030976">
    <property type="term" value="F:thiamine pyrophosphate binding"/>
    <property type="evidence" value="ECO:0007669"/>
    <property type="project" value="UniProtKB-UniRule"/>
</dbReference>
<feature type="domain" description="Thiamine pyrophosphate enzyme central" evidence="11">
    <location>
        <begin position="199"/>
        <end position="332"/>
    </location>
</feature>
<dbReference type="PATRIC" id="fig|1685124.3.peg.279"/>
<dbReference type="FunFam" id="3.40.50.970:FF:000007">
    <property type="entry name" value="Acetolactate synthase"/>
    <property type="match status" value="1"/>
</dbReference>
<dbReference type="InterPro" id="IPR029035">
    <property type="entry name" value="DHS-like_NAD/FAD-binding_dom"/>
</dbReference>
<comment type="similarity">
    <text evidence="3 10">Belongs to the TPP enzyme family.</text>
</comment>
<evidence type="ECO:0000256" key="3">
    <source>
        <dbReference type="ARBA" id="ARBA00007812"/>
    </source>
</evidence>
<dbReference type="Pfam" id="PF00205">
    <property type="entry name" value="TPP_enzyme_M"/>
    <property type="match status" value="1"/>
</dbReference>
<dbReference type="AlphaFoldDB" id="A0A0M0BXX4"/>
<dbReference type="PROSITE" id="PS00187">
    <property type="entry name" value="TPP_ENZYMES"/>
    <property type="match status" value="1"/>
</dbReference>
<feature type="domain" description="Thiamine pyrophosphate enzyme N-terminal TPP-binding" evidence="13">
    <location>
        <begin position="4"/>
        <end position="123"/>
    </location>
</feature>
<dbReference type="UniPathway" id="UPA00047">
    <property type="reaction ID" value="UER00055"/>
</dbReference>
<dbReference type="InterPro" id="IPR029061">
    <property type="entry name" value="THDP-binding"/>
</dbReference>
<sequence>MKKMTGAQALIESLEQEKVEVIFGISGGALLPIHEVLCDSNIRHILARHEQGAAHAAEGYARASGRPGVCMATSGPGATNIVTGLANAYLDSSPLIALTGQVNTKSANTSYMIGRDAFQEADIIGITTPITKYNYQVKTAAEIPKAVKTTFHIATTGRPGPALIDFPKNTQTGKAEMDFSDNLKIRGFKPNTEPHPVQVKKAVKLLLSAERPMILAGGGVIISNASPELLQLAELLMMPVATTFMGKSCFPENHPLSMGNIGMHGTMLANIMILKADVLLAVGTRFQDRSTGNLDSFCPDAKIIHIDIDAAEIGKNVEVDVPIVADAKPTLSLIRQQLVHKIKKQETTPWVKKVKEAKEKFLSEMDLGKCELSSPKLLKELRKLLPENAIVTTEVGQNQMWAALHFQTFKPRSFISSGGLGTMGFGFPAAIGAKVACPTCPVVDIAGDGSFRMTEQELGTSVTEDIPVIVVILNNSMLGMVAQWQRLFYGGRYAGVKLGNVPDFAKLAQAYGAEGVRIGSMKEFSDAIKKALNTEVTTVIDVPICPEDDVWPMVPPSKGLKDTITGV</sequence>
<evidence type="ECO:0000256" key="5">
    <source>
        <dbReference type="ARBA" id="ARBA00022679"/>
    </source>
</evidence>
<evidence type="ECO:0000259" key="11">
    <source>
        <dbReference type="Pfam" id="PF00205"/>
    </source>
</evidence>
<dbReference type="FunFam" id="3.40.50.1220:FF:000008">
    <property type="entry name" value="Acetolactate synthase"/>
    <property type="match status" value="1"/>
</dbReference>
<evidence type="ECO:0000256" key="2">
    <source>
        <dbReference type="ARBA" id="ARBA00005025"/>
    </source>
</evidence>
<dbReference type="InterPro" id="IPR012000">
    <property type="entry name" value="Thiamin_PyroP_enz_cen_dom"/>
</dbReference>
<evidence type="ECO:0000313" key="15">
    <source>
        <dbReference type="Proteomes" id="UP000037237"/>
    </source>
</evidence>
<evidence type="ECO:0000256" key="1">
    <source>
        <dbReference type="ARBA" id="ARBA00004974"/>
    </source>
</evidence>
<evidence type="ECO:0000313" key="14">
    <source>
        <dbReference type="EMBL" id="KON33240.1"/>
    </source>
</evidence>
<keyword evidence="7 10" id="KW-0460">Magnesium</keyword>
<dbReference type="InterPro" id="IPR045229">
    <property type="entry name" value="TPP_enz"/>
</dbReference>
<dbReference type="GO" id="GO:0009097">
    <property type="term" value="P:isoleucine biosynthetic process"/>
    <property type="evidence" value="ECO:0007669"/>
    <property type="project" value="UniProtKB-UniPathway"/>
</dbReference>
<dbReference type="GO" id="GO:0000287">
    <property type="term" value="F:magnesium ion binding"/>
    <property type="evidence" value="ECO:0007669"/>
    <property type="project" value="UniProtKB-UniRule"/>
</dbReference>
<dbReference type="Proteomes" id="UP000037237">
    <property type="component" value="Unassembled WGS sequence"/>
</dbReference>
<keyword evidence="8 10" id="KW-0786">Thiamine pyrophosphate</keyword>
<keyword evidence="9 10" id="KW-0100">Branched-chain amino acid biosynthesis</keyword>
<dbReference type="InterPro" id="IPR012846">
    <property type="entry name" value="Acetolactate_synth_lsu"/>
</dbReference>